<dbReference type="InterPro" id="IPR012337">
    <property type="entry name" value="RNaseH-like_sf"/>
</dbReference>
<dbReference type="NCBIfam" id="NF033540">
    <property type="entry name" value="transpos_IS701"/>
    <property type="match status" value="1"/>
</dbReference>
<evidence type="ECO:0000259" key="1">
    <source>
        <dbReference type="Pfam" id="PF13546"/>
    </source>
</evidence>
<evidence type="ECO:0000313" key="2">
    <source>
        <dbReference type="EMBL" id="QKS25060.1"/>
    </source>
</evidence>
<sequence length="437" mass="49092">MLNELTLENVRKQTRDWESALSSWLTTLGGYVKRAEARERLGAYLRGLLGDVERRNSWQLAEHQGDAHPYGFQHLINRARWDEDGVRDAVRQRVYEALRDDDGVLVVDETGFLKKGHHSAGVKRQCSGTAGRIENCQIGVFLGYASCWGQGLMDRALFLPRDWADDRERCRQAGIPEDVSHKPKTALAREMLIRTLNSGVTARWVTGDAVYGESFQLRWTLEERGQGYVMAVSRKAYVWQGLEQRKVGDLLEALPGNAGWTRLSAGAGSQGPREYDWVYLPVNPGPFESWQRGVLVRRSLDAGQEMTAYFTFAPCGTSLEDLALAAGARWNIERCFQESKSQLGLDQYEVRTWRGWYRHITLVMAAYALLVTLRRHQLKKSLLLNLGGQGPLFSPWPKCGDGCALPPLPSNEDGWKMRCIGPAGEDFTNVSPSTITG</sequence>
<gene>
    <name evidence="2" type="ORF">FX987_02848</name>
</gene>
<dbReference type="RefSeq" id="WP_022522180.1">
    <property type="nucleotide sequence ID" value="NZ_CP054580.1"/>
</dbReference>
<proteinExistence type="predicted"/>
<dbReference type="Pfam" id="PF13546">
    <property type="entry name" value="DDE_5"/>
    <property type="match status" value="1"/>
</dbReference>
<protein>
    <recommendedName>
        <fullName evidence="1">Transposase IS701-like DDE domain-containing protein</fullName>
    </recommendedName>
</protein>
<dbReference type="PANTHER" id="PTHR33627">
    <property type="entry name" value="TRANSPOSASE"/>
    <property type="match status" value="1"/>
</dbReference>
<dbReference type="InterPro" id="IPR039365">
    <property type="entry name" value="IS701-like"/>
</dbReference>
<dbReference type="InterPro" id="IPR038721">
    <property type="entry name" value="IS701-like_DDE_dom"/>
</dbReference>
<dbReference type="EMBL" id="CP054580">
    <property type="protein sequence ID" value="QKS25060.1"/>
    <property type="molecule type" value="Genomic_DNA"/>
</dbReference>
<accession>A0AAP9NNQ1</accession>
<organism evidence="2 3">
    <name type="scientific">Vreelandella titanicae</name>
    <dbReference type="NCBI Taxonomy" id="664683"/>
    <lineage>
        <taxon>Bacteria</taxon>
        <taxon>Pseudomonadati</taxon>
        <taxon>Pseudomonadota</taxon>
        <taxon>Gammaproteobacteria</taxon>
        <taxon>Oceanospirillales</taxon>
        <taxon>Halomonadaceae</taxon>
        <taxon>Vreelandella</taxon>
    </lineage>
</organism>
<name>A0AAP9NNQ1_9GAMM</name>
<dbReference type="PANTHER" id="PTHR33627:SF1">
    <property type="entry name" value="TRANSPOSASE"/>
    <property type="match status" value="1"/>
</dbReference>
<dbReference type="Proteomes" id="UP000509761">
    <property type="component" value="Chromosome"/>
</dbReference>
<keyword evidence="3" id="KW-1185">Reference proteome</keyword>
<evidence type="ECO:0000313" key="3">
    <source>
        <dbReference type="Proteomes" id="UP000509761"/>
    </source>
</evidence>
<feature type="domain" description="Transposase IS701-like DDE" evidence="1">
    <location>
        <begin position="31"/>
        <end position="240"/>
    </location>
</feature>
<dbReference type="SUPFAM" id="SSF53098">
    <property type="entry name" value="Ribonuclease H-like"/>
    <property type="match status" value="1"/>
</dbReference>
<reference evidence="2 3" key="1">
    <citation type="submission" date="2019-12" db="EMBL/GenBank/DDBJ databases">
        <title>Genome sequencing and assembly of endphytes of Porphyra tenera.</title>
        <authorList>
            <person name="Park J.M."/>
            <person name="Shin R."/>
            <person name="Jo S.H."/>
        </authorList>
    </citation>
    <scope>NUCLEOTIDE SEQUENCE [LARGE SCALE GENOMIC DNA]</scope>
    <source>
        <strain evidence="2 3">GPM3</strain>
    </source>
</reference>
<dbReference type="AlphaFoldDB" id="A0AAP9NNQ1"/>